<dbReference type="RefSeq" id="WP_140003780.1">
    <property type="nucleotide sequence ID" value="NZ_CP040946.1"/>
</dbReference>
<organism evidence="1 2">
    <name type="scientific">Methylophilus medardicus</name>
    <dbReference type="NCBI Taxonomy" id="2588534"/>
    <lineage>
        <taxon>Bacteria</taxon>
        <taxon>Pseudomonadati</taxon>
        <taxon>Pseudomonadota</taxon>
        <taxon>Betaproteobacteria</taxon>
        <taxon>Nitrosomonadales</taxon>
        <taxon>Methylophilaceae</taxon>
        <taxon>Methylophilus</taxon>
    </lineage>
</organism>
<name>A0A5B8CT98_9PROT</name>
<evidence type="ECO:0000313" key="1">
    <source>
        <dbReference type="EMBL" id="QDC44449.1"/>
    </source>
</evidence>
<accession>A0A5B8CT98</accession>
<protein>
    <submittedName>
        <fullName evidence="1">Uncharacterized protein</fullName>
    </submittedName>
</protein>
<dbReference type="Proteomes" id="UP000311008">
    <property type="component" value="Chromosome"/>
</dbReference>
<dbReference type="OrthoDB" id="5937513at2"/>
<dbReference type="AlphaFoldDB" id="A0A5B8CT98"/>
<dbReference type="KEGG" id="mmec:FIU01_07875"/>
<keyword evidence="2" id="KW-1185">Reference proteome</keyword>
<reference evidence="2" key="1">
    <citation type="journal article" date="2019" name="ISME J.">
        <title>Evolution in action: habitat transition from sediment to the pelagial leads to genome streamlining in Methylophilaceae.</title>
        <authorList>
            <person name="Salcher M."/>
            <person name="Schaefle D."/>
            <person name="Kaspar M."/>
            <person name="Neuenschwander S.M."/>
            <person name="Ghai R."/>
        </authorList>
    </citation>
    <scope>NUCLEOTIDE SEQUENCE [LARGE SCALE GENOMIC DNA]</scope>
    <source>
        <strain evidence="2">MMS-M-51</strain>
    </source>
</reference>
<proteinExistence type="predicted"/>
<dbReference type="EMBL" id="CP040946">
    <property type="protein sequence ID" value="QDC44449.1"/>
    <property type="molecule type" value="Genomic_DNA"/>
</dbReference>
<sequence length="541" mass="61322">MPTLKDFTMRDHWRETLVGRVTIRVLFYCDDADESWMAVDKNTGNAKRGFKDEFGLGLLKTTLQNQSTFFTRYQVDVVNRFYDYDNQGNVIHNPALLQNPHRLTQAMLNKYSQIWMFGMHYGNHMDPAPNFGGIKFDKNANDQEFTEEEIRLLRQWMDAGGGVLVTGDHSNWLKDQADYYNLGRALGKNIPRAGEMRVWMGNPVSQGNSQLGLYHVDTAGDNDMSNMPKQEDDQPQATRVKYHWQLRHEYIGGPFGDAYIPERVAHPLFAAPISADNPNGVIDIFPDHVHEGALRIPANLSERDWPKYGSKPLKPEIISWGINQAADANQQEVGLVAAYQGKLCGVGNIVADSTWHHYINVNLIGFVHHDNTPDKTLRRMGQFYANLARYLCNQTVLNKLLINALAVVAGSAGIREIHSASIEQKGRYACNFLAQEGLLSLADSVMHNLHAQQLALGAKTNEALPGINQQWVIGHLIETLQTTTIELDDHLHMLDTEALFAQSHKQALLEARKQRTRQLTRFKRMTSHLLERSNSHLRAHR</sequence>
<evidence type="ECO:0000313" key="2">
    <source>
        <dbReference type="Proteomes" id="UP000311008"/>
    </source>
</evidence>
<gene>
    <name evidence="1" type="ORF">FIU01_07875</name>
</gene>